<dbReference type="InterPro" id="IPR001009">
    <property type="entry name" value="PA/PA-X"/>
</dbReference>
<evidence type="ECO:0000313" key="2">
    <source>
        <dbReference type="EMBL" id="QED21503.1"/>
    </source>
</evidence>
<dbReference type="Pfam" id="PF00603">
    <property type="entry name" value="Flu_PA"/>
    <property type="match status" value="2"/>
</dbReference>
<dbReference type="Gene3D" id="3.40.91.90">
    <property type="entry name" value="Influenza RNA-dependent RNA polymerase subunit PA, endonuclease domain"/>
    <property type="match status" value="1"/>
</dbReference>
<dbReference type="EMBL" id="MN167479">
    <property type="protein sequence ID" value="QED21503.1"/>
    <property type="molecule type" value="Genomic_RNA"/>
</dbReference>
<organism evidence="2">
    <name type="scientific">Lestrade virus</name>
    <dbReference type="NCBI Taxonomy" id="2600332"/>
    <lineage>
        <taxon>Viruses</taxon>
        <taxon>Riboviria</taxon>
        <taxon>Orthornavirae</taxon>
        <taxon>Negarnaviricota</taxon>
        <taxon>Polyploviricotina</taxon>
        <taxon>Insthoviricetes</taxon>
        <taxon>Articulavirales</taxon>
        <taxon>Orthomyxoviridae</taxon>
    </lineage>
</organism>
<dbReference type="InterPro" id="IPR038372">
    <property type="entry name" value="PA/PA-X_sf"/>
</dbReference>
<sequence>MTTSYYDLIYHSGLYGKDFIQAFGEDSTHWRGASDRNRELSLRHDMVCVLLCNLESNPIQSTIDSITRSFKRKYQGSVQSDEPPMKSTRLRSPEPSTSKGGTSHFHPPSLQSSSDQCPSTSGTSSSEDYEIHRDPEEGFRFWLIEGMPNPASIQLAASEKWGIEAPKSQWDLVDRKYRKFVEVKCMLDKERAQELYVDKSVGMGSYCSLFWICPRSLSFKWTDHPGDARGLSKVINFLATRRQIMINMGIQEGATIESSSMVETILCSSYLNNLVKEWSDDFWEHRNRAVDYDALYRRDEASLDVITANDLLEMLDNPTTRKGPFVTWKGKLTPCGLTKNYVTETNKDSSIICELLNVIEIENYQFDNFPINRSYEGNPTFNQDILQTIVEFIKMAHLSPDQPKDYIDETANDVLKALGVGAKNSIHNESDESTVQPEYSRPTPMRYHYWFEHVIRLLNSRSEDLGEQEIVMKNLLEKPVEYSHPLSKICEESCSEFLKEVLVTNSAVYSAKLTNVYSRLGGAYLDRAKKGESSLNTRRVAIFPIYATAYDISGNSTDKACHRLTSGIVIRGPNHARNMTDKINIITIEFLHKRPDVEEFCKFFNKAIVYRGLTSFLVIRQNAVRKADPTFLMFTQNSLFVPFNLVGELTLGNPNAPSNMNPSTEINAFVADNAKWLTERFTEGVLSAAIGNSNDEGYFAGLRKLFMVVLCWRRGVVASSINLEGFCESINECLIDNPLSMHFHDALLKIIKVYERSQQATYSFVHTD</sequence>
<reference evidence="2" key="1">
    <citation type="journal article" date="2019" name="Virology">
        <title>Identification of diverse arthropod associated viruses in native Australian fleas.</title>
        <authorList>
            <person name="Harvey E."/>
            <person name="Rose K."/>
            <person name="Eden J.S."/>
            <person name="Lawrence A."/>
            <person name="Doggett S.L."/>
            <person name="Holmes E.C."/>
        </authorList>
    </citation>
    <scope>NUCLEOTIDE SEQUENCE</scope>
    <source>
        <strain evidence="2">AFV5</strain>
    </source>
</reference>
<dbReference type="GO" id="GO:0039694">
    <property type="term" value="P:viral RNA genome replication"/>
    <property type="evidence" value="ECO:0007669"/>
    <property type="project" value="InterPro"/>
</dbReference>
<accession>A0A5B8XDH0</accession>
<evidence type="ECO:0000256" key="1">
    <source>
        <dbReference type="SAM" id="MobiDB-lite"/>
    </source>
</evidence>
<proteinExistence type="predicted"/>
<dbReference type="GO" id="GO:0003723">
    <property type="term" value="F:RNA binding"/>
    <property type="evidence" value="ECO:0007669"/>
    <property type="project" value="InterPro"/>
</dbReference>
<feature type="compositionally biased region" description="Polar residues" evidence="1">
    <location>
        <begin position="109"/>
        <end position="126"/>
    </location>
</feature>
<name>A0A5B8XDH0_9ORTO</name>
<protein>
    <submittedName>
        <fullName evidence="2">PA</fullName>
    </submittedName>
</protein>
<feature type="region of interest" description="Disordered" evidence="1">
    <location>
        <begin position="74"/>
        <end position="130"/>
    </location>
</feature>